<reference evidence="1 2" key="1">
    <citation type="submission" date="2006-10" db="EMBL/GenBank/DDBJ databases">
        <title>The Genome Sequence of Batrachochytrium dendrobatidis JEL423.</title>
        <authorList>
            <consortium name="The Broad Institute Genome Sequencing Platform"/>
            <person name="Birren B."/>
            <person name="Lander E."/>
            <person name="Galagan J."/>
            <person name="Cuomo C."/>
            <person name="Devon K."/>
            <person name="Jaffe D."/>
            <person name="Butler J."/>
            <person name="Alvarez P."/>
            <person name="Gnerre S."/>
            <person name="Grabherr M."/>
            <person name="Kleber M."/>
            <person name="Mauceli E."/>
            <person name="Brockman W."/>
            <person name="Young S."/>
            <person name="LaButti K."/>
            <person name="Sykes S."/>
            <person name="DeCaprio D."/>
            <person name="Crawford M."/>
            <person name="Koehrsen M."/>
            <person name="Engels R."/>
            <person name="Montgomery P."/>
            <person name="Pearson M."/>
            <person name="Howarth C."/>
            <person name="Larson L."/>
            <person name="White J."/>
            <person name="O'Leary S."/>
            <person name="Kodira C."/>
            <person name="Zeng Q."/>
            <person name="Yandava C."/>
            <person name="Alvarado L."/>
            <person name="Longcore J."/>
            <person name="James T."/>
        </authorList>
    </citation>
    <scope>NUCLEOTIDE SEQUENCE [LARGE SCALE GENOMIC DNA]</scope>
    <source>
        <strain evidence="1 2">JEL423</strain>
    </source>
</reference>
<organism evidence="1 2">
    <name type="scientific">Batrachochytrium dendrobatidis (strain JEL423)</name>
    <dbReference type="NCBI Taxonomy" id="403673"/>
    <lineage>
        <taxon>Eukaryota</taxon>
        <taxon>Fungi</taxon>
        <taxon>Fungi incertae sedis</taxon>
        <taxon>Chytridiomycota</taxon>
        <taxon>Chytridiomycota incertae sedis</taxon>
        <taxon>Chytridiomycetes</taxon>
        <taxon>Rhizophydiales</taxon>
        <taxon>Rhizophydiales incertae sedis</taxon>
        <taxon>Batrachochytrium</taxon>
    </lineage>
</organism>
<evidence type="ECO:0000313" key="1">
    <source>
        <dbReference type="EMBL" id="OAJ39053.1"/>
    </source>
</evidence>
<gene>
    <name evidence="1" type="ORF">BDEG_22930</name>
</gene>
<name>A0A177WG63_BATDL</name>
<dbReference type="OrthoDB" id="10665118at2759"/>
<reference evidence="1 2" key="2">
    <citation type="submission" date="2016-05" db="EMBL/GenBank/DDBJ databases">
        <title>Lineage-specific infection strategies underlie the spectrum of fungal disease in amphibians.</title>
        <authorList>
            <person name="Cuomo C.A."/>
            <person name="Farrer R.A."/>
            <person name="James T."/>
            <person name="Longcore J."/>
            <person name="Birren B."/>
        </authorList>
    </citation>
    <scope>NUCLEOTIDE SEQUENCE [LARGE SCALE GENOMIC DNA]</scope>
    <source>
        <strain evidence="1 2">JEL423</strain>
    </source>
</reference>
<accession>A0A177WG63</accession>
<dbReference type="AlphaFoldDB" id="A0A177WG63"/>
<dbReference type="VEuPathDB" id="FungiDB:BDEG_22930"/>
<evidence type="ECO:0000313" key="2">
    <source>
        <dbReference type="Proteomes" id="UP000077115"/>
    </source>
</evidence>
<proteinExistence type="predicted"/>
<dbReference type="Proteomes" id="UP000077115">
    <property type="component" value="Unassembled WGS sequence"/>
</dbReference>
<protein>
    <submittedName>
        <fullName evidence="1">Uncharacterized protein</fullName>
    </submittedName>
</protein>
<sequence>MAHPSIDDGQSSHASTMSSSLPVSFSLDSTSIKFLPAMPIPCFTVDAPGLATSIQASPSTIIRPSNPAIPATPPSSAFLGTAAAEYFSPMPSIITPSGSYASVTNLSVPVTGIRFSRSPNTVTSGFAAAARNIPMHHHRTSSHPIHQINGIALQSPNESIVCPVPRKIHAPSMHLEVPLLRRSTGRRNKLSPITPWLDQFNLCPQQPTATISSLSAAIASAGVSIEQNCTSRVTSVAHPRDPAILAQHELGEILGL</sequence>
<dbReference type="EMBL" id="DS022302">
    <property type="protein sequence ID" value="OAJ39053.1"/>
    <property type="molecule type" value="Genomic_DNA"/>
</dbReference>